<dbReference type="SUPFAM" id="SSF81296">
    <property type="entry name" value="E set domains"/>
    <property type="match status" value="1"/>
</dbReference>
<dbReference type="GO" id="GO:0008482">
    <property type="term" value="F:sulfite oxidase activity"/>
    <property type="evidence" value="ECO:0007669"/>
    <property type="project" value="TreeGrafter"/>
</dbReference>
<dbReference type="Pfam" id="PF03404">
    <property type="entry name" value="Mo-co_dimer"/>
    <property type="match status" value="1"/>
</dbReference>
<name>A0A3D4VET5_9BACT</name>
<dbReference type="PANTHER" id="PTHR19372:SF7">
    <property type="entry name" value="SULFITE OXIDASE, MITOCHONDRIAL"/>
    <property type="match status" value="1"/>
</dbReference>
<comment type="cofactor">
    <cofactor evidence="1">
        <name>Mo-molybdopterin</name>
        <dbReference type="ChEBI" id="CHEBI:71302"/>
    </cofactor>
</comment>
<dbReference type="PRINTS" id="PR00407">
    <property type="entry name" value="EUMOPTERIN"/>
</dbReference>
<dbReference type="InterPro" id="IPR014756">
    <property type="entry name" value="Ig_E-set"/>
</dbReference>
<dbReference type="PANTHER" id="PTHR19372">
    <property type="entry name" value="SULFITE REDUCTASE"/>
    <property type="match status" value="1"/>
</dbReference>
<reference evidence="7 8" key="1">
    <citation type="journal article" date="2018" name="Nat. Biotechnol.">
        <title>A standardized bacterial taxonomy based on genome phylogeny substantially revises the tree of life.</title>
        <authorList>
            <person name="Parks D.H."/>
            <person name="Chuvochina M."/>
            <person name="Waite D.W."/>
            <person name="Rinke C."/>
            <person name="Skarshewski A."/>
            <person name="Chaumeil P.A."/>
            <person name="Hugenholtz P."/>
        </authorList>
    </citation>
    <scope>NUCLEOTIDE SEQUENCE [LARGE SCALE GENOMIC DNA]</scope>
    <source>
        <strain evidence="7">UBA8844</strain>
    </source>
</reference>
<proteinExistence type="predicted"/>
<dbReference type="GO" id="GO:0030151">
    <property type="term" value="F:molybdenum ion binding"/>
    <property type="evidence" value="ECO:0007669"/>
    <property type="project" value="InterPro"/>
</dbReference>
<dbReference type="GO" id="GO:0043546">
    <property type="term" value="F:molybdopterin cofactor binding"/>
    <property type="evidence" value="ECO:0007669"/>
    <property type="project" value="TreeGrafter"/>
</dbReference>
<dbReference type="InterPro" id="IPR005066">
    <property type="entry name" value="MoCF_OxRdtse_dimer"/>
</dbReference>
<dbReference type="InterPro" id="IPR000572">
    <property type="entry name" value="OxRdtase_Mopterin-bd_dom"/>
</dbReference>
<feature type="domain" description="Oxidoreductase molybdopterin-binding" evidence="5">
    <location>
        <begin position="48"/>
        <end position="222"/>
    </location>
</feature>
<comment type="caution">
    <text evidence="7">The sequence shown here is derived from an EMBL/GenBank/DDBJ whole genome shotgun (WGS) entry which is preliminary data.</text>
</comment>
<keyword evidence="4" id="KW-0560">Oxidoreductase</keyword>
<protein>
    <submittedName>
        <fullName evidence="7">Sulfite oxidase</fullName>
    </submittedName>
</protein>
<dbReference type="SUPFAM" id="SSF56524">
    <property type="entry name" value="Oxidoreductase molybdopterin-binding domain"/>
    <property type="match status" value="1"/>
</dbReference>
<dbReference type="InterPro" id="IPR008335">
    <property type="entry name" value="Mopterin_OxRdtase_euk"/>
</dbReference>
<dbReference type="Proteomes" id="UP000264071">
    <property type="component" value="Unassembled WGS sequence"/>
</dbReference>
<dbReference type="GO" id="GO:0006790">
    <property type="term" value="P:sulfur compound metabolic process"/>
    <property type="evidence" value="ECO:0007669"/>
    <property type="project" value="TreeGrafter"/>
</dbReference>
<evidence type="ECO:0000256" key="4">
    <source>
        <dbReference type="ARBA" id="ARBA00023002"/>
    </source>
</evidence>
<evidence type="ECO:0000259" key="6">
    <source>
        <dbReference type="Pfam" id="PF03404"/>
    </source>
</evidence>
<evidence type="ECO:0000259" key="5">
    <source>
        <dbReference type="Pfam" id="PF00174"/>
    </source>
</evidence>
<dbReference type="CDD" id="cd02110">
    <property type="entry name" value="SO_family_Moco_dimer"/>
    <property type="match status" value="1"/>
</dbReference>
<evidence type="ECO:0000256" key="2">
    <source>
        <dbReference type="ARBA" id="ARBA00022505"/>
    </source>
</evidence>
<accession>A0A3D4VET5</accession>
<gene>
    <name evidence="7" type="ORF">DGD08_18150</name>
</gene>
<evidence type="ECO:0000313" key="8">
    <source>
        <dbReference type="Proteomes" id="UP000264071"/>
    </source>
</evidence>
<feature type="domain" description="Moybdenum cofactor oxidoreductase dimerisation" evidence="6">
    <location>
        <begin position="243"/>
        <end position="359"/>
    </location>
</feature>
<evidence type="ECO:0000313" key="7">
    <source>
        <dbReference type="EMBL" id="HCT59128.1"/>
    </source>
</evidence>
<sequence length="363" mass="38742">MTSNATGPTTGALHVVREHPLCAETPATQLPQPLTPAPSVYVRSNFDTPVFDATHRITVGGAVDAPLSFPVSDLDAMPQHAVVMTLECAGNGRLGMNPVPPGEPWGFGAVSTTVWSGVPLSMILERAGVRDGAVEVLASAADHGPRGDANGEGNPADVRFQRSMPLHVAMHPDTLVATHMAGAPLTEPHGAPVRLIVPGWYGMASVKWLASLELLTEPFTGYFQRKRYVYDTGEHIEPVTTARVKSMITAPVHGSHYEREVTVRGWAWSGTDVITRVEVGIDTGSGETWRDAELGTAASRYAWTPFLLPLVLPPAATGEATRAVTLRTRATDASGAVQPEQIIWNRLGYGNNAIRACTIHVVS</sequence>
<dbReference type="Pfam" id="PF00174">
    <property type="entry name" value="Oxidored_molyb"/>
    <property type="match status" value="1"/>
</dbReference>
<dbReference type="AlphaFoldDB" id="A0A3D4VET5"/>
<dbReference type="Gene3D" id="3.90.420.10">
    <property type="entry name" value="Oxidoreductase, molybdopterin-binding domain"/>
    <property type="match status" value="1"/>
</dbReference>
<keyword evidence="3" id="KW-0479">Metal-binding</keyword>
<keyword evidence="2" id="KW-0500">Molybdenum</keyword>
<dbReference type="EMBL" id="DPIY01000012">
    <property type="protein sequence ID" value="HCT59128.1"/>
    <property type="molecule type" value="Genomic_DNA"/>
</dbReference>
<dbReference type="GO" id="GO:0020037">
    <property type="term" value="F:heme binding"/>
    <property type="evidence" value="ECO:0007669"/>
    <property type="project" value="TreeGrafter"/>
</dbReference>
<organism evidence="7 8">
    <name type="scientific">Gemmatimonas aurantiaca</name>
    <dbReference type="NCBI Taxonomy" id="173480"/>
    <lineage>
        <taxon>Bacteria</taxon>
        <taxon>Pseudomonadati</taxon>
        <taxon>Gemmatimonadota</taxon>
        <taxon>Gemmatimonadia</taxon>
        <taxon>Gemmatimonadales</taxon>
        <taxon>Gemmatimonadaceae</taxon>
        <taxon>Gemmatimonas</taxon>
    </lineage>
</organism>
<evidence type="ECO:0000256" key="3">
    <source>
        <dbReference type="ARBA" id="ARBA00022723"/>
    </source>
</evidence>
<dbReference type="OMA" id="TWHVAEL"/>
<dbReference type="InterPro" id="IPR036374">
    <property type="entry name" value="OxRdtase_Mopterin-bd_sf"/>
</dbReference>
<evidence type="ECO:0000256" key="1">
    <source>
        <dbReference type="ARBA" id="ARBA00001924"/>
    </source>
</evidence>
<dbReference type="Gene3D" id="2.60.40.650">
    <property type="match status" value="1"/>
</dbReference>